<keyword evidence="4" id="KW-0863">Zinc-finger</keyword>
<dbReference type="Proteomes" id="UP000234275">
    <property type="component" value="Unassembled WGS sequence"/>
</dbReference>
<dbReference type="Gene3D" id="3.30.160.60">
    <property type="entry name" value="Classic Zinc Finger"/>
    <property type="match status" value="1"/>
</dbReference>
<dbReference type="GO" id="GO:0003677">
    <property type="term" value="F:DNA binding"/>
    <property type="evidence" value="ECO:0007669"/>
    <property type="project" value="UniProtKB-UniRule"/>
</dbReference>
<dbReference type="GO" id="GO:0005634">
    <property type="term" value="C:nucleus"/>
    <property type="evidence" value="ECO:0007669"/>
    <property type="project" value="UniProtKB-SubCell"/>
</dbReference>
<evidence type="ECO:0000313" key="9">
    <source>
        <dbReference type="EMBL" id="PLB46484.1"/>
    </source>
</evidence>
<accession>A0A2I2G0S7</accession>
<dbReference type="InterPro" id="IPR013087">
    <property type="entry name" value="Znf_C2H2_type"/>
</dbReference>
<feature type="compositionally biased region" description="Basic residues" evidence="6">
    <location>
        <begin position="215"/>
        <end position="224"/>
    </location>
</feature>
<evidence type="ECO:0000256" key="3">
    <source>
        <dbReference type="ARBA" id="ARBA00023242"/>
    </source>
</evidence>
<evidence type="ECO:0000256" key="4">
    <source>
        <dbReference type="PROSITE-ProRule" id="PRU00042"/>
    </source>
</evidence>
<keyword evidence="4" id="KW-0479">Metal-binding</keyword>
<dbReference type="InterPro" id="IPR009057">
    <property type="entry name" value="Homeodomain-like_sf"/>
</dbReference>
<dbReference type="GO" id="GO:0006355">
    <property type="term" value="P:regulation of DNA-templated transcription"/>
    <property type="evidence" value="ECO:0007669"/>
    <property type="project" value="InterPro"/>
</dbReference>
<dbReference type="InterPro" id="IPR050224">
    <property type="entry name" value="TALE_homeobox"/>
</dbReference>
<dbReference type="GO" id="GO:0008270">
    <property type="term" value="F:zinc ion binding"/>
    <property type="evidence" value="ECO:0007669"/>
    <property type="project" value="UniProtKB-KW"/>
</dbReference>
<keyword evidence="1 5" id="KW-0238">DNA-binding</keyword>
<comment type="caution">
    <text evidence="9">The sequence shown here is derived from an EMBL/GenBank/DDBJ whole genome shotgun (WGS) entry which is preliminary data.</text>
</comment>
<keyword evidence="10" id="KW-1185">Reference proteome</keyword>
<feature type="region of interest" description="Disordered" evidence="6">
    <location>
        <begin position="150"/>
        <end position="236"/>
    </location>
</feature>
<evidence type="ECO:0000256" key="6">
    <source>
        <dbReference type="SAM" id="MobiDB-lite"/>
    </source>
</evidence>
<comment type="subcellular location">
    <subcellularLocation>
        <location evidence="5">Nucleus</location>
    </subcellularLocation>
</comment>
<feature type="DNA-binding region" description="Homeobox" evidence="5">
    <location>
        <begin position="45"/>
        <end position="103"/>
    </location>
</feature>
<evidence type="ECO:0000256" key="2">
    <source>
        <dbReference type="ARBA" id="ARBA00023155"/>
    </source>
</evidence>
<keyword evidence="3 5" id="KW-0539">Nucleus</keyword>
<sequence>MSHVDESFSKFCEDVLSLPHIGSPSPPSSNAVPFDPLLGLASSSQKRKYQRLDTHAVRILNSWLYQHQEYPYPTDEEKDELAEQTGLSKTQIANWFTNARRRRLIGSLQTPSTDQVNSAFLSPLERWKHSPPETEAAATSDIMRALADTPYSSDQSSTQGGVPLDGGSSNSSNSSFLFGAPSIEHSQSSGSDISYQHSHTSTPFQRPPTPLPSMRTRRRRRKPPRPMESIKHRKEHGTRPYQCTFCSDAFRNKYDWQRHEKALHIPVDRWLCAPDGGIIEANGENTCAFCREVITDPEHLETHNYLACRTKPPEKRTFLRKDHLRQHLRLTHDVDYHVSMDNWRDSTTRLISRCGFCATTFETWEERVEHIADHFKRGADMNQWKGEWGFEPDVQRLVENAMPPYLIGQERRTMDPWKTSSALRTLEDEPSVLANEAPNALSRYTGLRQALHEYLREQMAAGVHPSDQMVQDQARLIAYGDDDPWNQTYADDPAWIEALRREMRLAPLNSPRCPELDFGGMP</sequence>
<dbReference type="AlphaFoldDB" id="A0A2I2G0S7"/>
<dbReference type="STRING" id="1392250.A0A2I2G0S7"/>
<dbReference type="InterPro" id="IPR036236">
    <property type="entry name" value="Znf_C2H2_sf"/>
</dbReference>
<evidence type="ECO:0000313" key="10">
    <source>
        <dbReference type="Proteomes" id="UP000234275"/>
    </source>
</evidence>
<organism evidence="9 10">
    <name type="scientific">Aspergillus steynii IBT 23096</name>
    <dbReference type="NCBI Taxonomy" id="1392250"/>
    <lineage>
        <taxon>Eukaryota</taxon>
        <taxon>Fungi</taxon>
        <taxon>Dikarya</taxon>
        <taxon>Ascomycota</taxon>
        <taxon>Pezizomycotina</taxon>
        <taxon>Eurotiomycetes</taxon>
        <taxon>Eurotiomycetidae</taxon>
        <taxon>Eurotiales</taxon>
        <taxon>Aspergillaceae</taxon>
        <taxon>Aspergillus</taxon>
        <taxon>Aspergillus subgen. Circumdati</taxon>
    </lineage>
</organism>
<feature type="compositionally biased region" description="Polar residues" evidence="6">
    <location>
        <begin position="150"/>
        <end position="160"/>
    </location>
</feature>
<dbReference type="SUPFAM" id="SSF46689">
    <property type="entry name" value="Homeodomain-like"/>
    <property type="match status" value="1"/>
</dbReference>
<evidence type="ECO:0000259" key="7">
    <source>
        <dbReference type="PROSITE" id="PS50071"/>
    </source>
</evidence>
<dbReference type="SUPFAM" id="SSF57667">
    <property type="entry name" value="beta-beta-alpha zinc fingers"/>
    <property type="match status" value="1"/>
</dbReference>
<gene>
    <name evidence="9" type="ORF">P170DRAFT_498350</name>
</gene>
<dbReference type="VEuPathDB" id="FungiDB:P170DRAFT_498350"/>
<protein>
    <recommendedName>
        <fullName evidence="11">Homeobox protein meis</fullName>
    </recommendedName>
</protein>
<proteinExistence type="predicted"/>
<dbReference type="Pfam" id="PF05920">
    <property type="entry name" value="Homeobox_KN"/>
    <property type="match status" value="1"/>
</dbReference>
<feature type="domain" description="Homeobox" evidence="7">
    <location>
        <begin position="43"/>
        <end position="102"/>
    </location>
</feature>
<keyword evidence="2 5" id="KW-0371">Homeobox</keyword>
<keyword evidence="4" id="KW-0862">Zinc</keyword>
<dbReference type="PANTHER" id="PTHR11850">
    <property type="entry name" value="HOMEOBOX PROTEIN TRANSCRIPTION FACTORS"/>
    <property type="match status" value="1"/>
</dbReference>
<reference evidence="9 10" key="1">
    <citation type="submission" date="2016-12" db="EMBL/GenBank/DDBJ databases">
        <title>The genomes of Aspergillus section Nigri reveals drivers in fungal speciation.</title>
        <authorList>
            <consortium name="DOE Joint Genome Institute"/>
            <person name="Vesth T.C."/>
            <person name="Nybo J."/>
            <person name="Theobald S."/>
            <person name="Brandl J."/>
            <person name="Frisvad J.C."/>
            <person name="Nielsen K.F."/>
            <person name="Lyhne E.K."/>
            <person name="Kogle M.E."/>
            <person name="Kuo A."/>
            <person name="Riley R."/>
            <person name="Clum A."/>
            <person name="Nolan M."/>
            <person name="Lipzen A."/>
            <person name="Salamov A."/>
            <person name="Henrissat B."/>
            <person name="Wiebenga A."/>
            <person name="De Vries R.P."/>
            <person name="Grigoriev I.V."/>
            <person name="Mortensen U.H."/>
            <person name="Andersen M.R."/>
            <person name="Baker S.E."/>
        </authorList>
    </citation>
    <scope>NUCLEOTIDE SEQUENCE [LARGE SCALE GENOMIC DNA]</scope>
    <source>
        <strain evidence="9 10">IBT 23096</strain>
    </source>
</reference>
<dbReference type="GeneID" id="36561836"/>
<dbReference type="InterPro" id="IPR008422">
    <property type="entry name" value="KN_HD"/>
</dbReference>
<evidence type="ECO:0000259" key="8">
    <source>
        <dbReference type="PROSITE" id="PS50157"/>
    </source>
</evidence>
<dbReference type="PROSITE" id="PS50157">
    <property type="entry name" value="ZINC_FINGER_C2H2_2"/>
    <property type="match status" value="1"/>
</dbReference>
<dbReference type="SMART" id="SM00355">
    <property type="entry name" value="ZnF_C2H2"/>
    <property type="match status" value="3"/>
</dbReference>
<dbReference type="PROSITE" id="PS50071">
    <property type="entry name" value="HOMEOBOX_2"/>
    <property type="match status" value="1"/>
</dbReference>
<dbReference type="Gene3D" id="1.10.10.60">
    <property type="entry name" value="Homeodomain-like"/>
    <property type="match status" value="1"/>
</dbReference>
<dbReference type="OrthoDB" id="5399138at2759"/>
<dbReference type="RefSeq" id="XP_024701786.1">
    <property type="nucleotide sequence ID" value="XM_024854131.1"/>
</dbReference>
<dbReference type="CDD" id="cd00086">
    <property type="entry name" value="homeodomain"/>
    <property type="match status" value="1"/>
</dbReference>
<evidence type="ECO:0000256" key="5">
    <source>
        <dbReference type="PROSITE-ProRule" id="PRU00108"/>
    </source>
</evidence>
<dbReference type="SMART" id="SM00389">
    <property type="entry name" value="HOX"/>
    <property type="match status" value="1"/>
</dbReference>
<feature type="domain" description="C2H2-type" evidence="8">
    <location>
        <begin position="241"/>
        <end position="264"/>
    </location>
</feature>
<dbReference type="EMBL" id="MSFO01000006">
    <property type="protein sequence ID" value="PLB46484.1"/>
    <property type="molecule type" value="Genomic_DNA"/>
</dbReference>
<dbReference type="InterPro" id="IPR001356">
    <property type="entry name" value="HD"/>
</dbReference>
<evidence type="ECO:0008006" key="11">
    <source>
        <dbReference type="Google" id="ProtNLM"/>
    </source>
</evidence>
<dbReference type="PROSITE" id="PS00028">
    <property type="entry name" value="ZINC_FINGER_C2H2_1"/>
    <property type="match status" value="1"/>
</dbReference>
<feature type="compositionally biased region" description="Polar residues" evidence="6">
    <location>
        <begin position="184"/>
        <end position="204"/>
    </location>
</feature>
<evidence type="ECO:0000256" key="1">
    <source>
        <dbReference type="ARBA" id="ARBA00023125"/>
    </source>
</evidence>
<name>A0A2I2G0S7_9EURO</name>